<accession>A0A396B8Q0</accession>
<dbReference type="Proteomes" id="UP000583639">
    <property type="component" value="Unassembled WGS sequence"/>
</dbReference>
<feature type="domain" description="Acyltransferase 3" evidence="7">
    <location>
        <begin position="6"/>
        <end position="320"/>
    </location>
</feature>
<gene>
    <name evidence="8" type="ORF">HKQ55_02975</name>
</gene>
<dbReference type="Pfam" id="PF01757">
    <property type="entry name" value="Acyl_transf_3"/>
    <property type="match status" value="1"/>
</dbReference>
<dbReference type="AlphaFoldDB" id="A0A396B8Q0"/>
<dbReference type="PANTHER" id="PTHR40074:SF2">
    <property type="entry name" value="O-ACETYLTRANSFERASE WECH"/>
    <property type="match status" value="1"/>
</dbReference>
<keyword evidence="5" id="KW-1133">Transmembrane helix</keyword>
<reference evidence="8 9" key="1">
    <citation type="submission" date="2020-04" db="EMBL/GenBank/DDBJ databases">
        <title>A novel gut-associated lysogenic phage, Bacteroides phage BV01, alters the host transcriptome and bile acid metabolism in Bacteroides vulgatus.</title>
        <authorList>
            <person name="Campbell D.E."/>
            <person name="Ly L."/>
            <person name="Ridlon J.M."/>
            <person name="Hsiao A."/>
            <person name="Degnan P.H."/>
        </authorList>
    </citation>
    <scope>NUCLEOTIDE SEQUENCE [LARGE SCALE GENOMIC DNA]</scope>
    <source>
        <strain evidence="8 9">VPI-BV8526</strain>
    </source>
</reference>
<evidence type="ECO:0000256" key="4">
    <source>
        <dbReference type="ARBA" id="ARBA00022692"/>
    </source>
</evidence>
<keyword evidence="4" id="KW-0812">Transmembrane</keyword>
<dbReference type="EMBL" id="JABDSI010000072">
    <property type="protein sequence ID" value="NMW39149.1"/>
    <property type="molecule type" value="Genomic_DNA"/>
</dbReference>
<dbReference type="PANTHER" id="PTHR40074">
    <property type="entry name" value="O-ACETYLTRANSFERASE WECH"/>
    <property type="match status" value="1"/>
</dbReference>
<evidence type="ECO:0000256" key="3">
    <source>
        <dbReference type="ARBA" id="ARBA00022475"/>
    </source>
</evidence>
<keyword evidence="6" id="KW-0472">Membrane</keyword>
<comment type="caution">
    <text evidence="8">The sequence shown here is derived from an EMBL/GenBank/DDBJ whole genome shotgun (WGS) entry which is preliminary data.</text>
</comment>
<evidence type="ECO:0000256" key="5">
    <source>
        <dbReference type="ARBA" id="ARBA00022989"/>
    </source>
</evidence>
<evidence type="ECO:0000313" key="9">
    <source>
        <dbReference type="Proteomes" id="UP000583639"/>
    </source>
</evidence>
<keyword evidence="8" id="KW-0808">Transferase</keyword>
<keyword evidence="8" id="KW-0012">Acyltransferase</keyword>
<evidence type="ECO:0000256" key="2">
    <source>
        <dbReference type="ARBA" id="ARBA00007400"/>
    </source>
</evidence>
<dbReference type="GO" id="GO:0016413">
    <property type="term" value="F:O-acetyltransferase activity"/>
    <property type="evidence" value="ECO:0007669"/>
    <property type="project" value="TreeGrafter"/>
</dbReference>
<comment type="subcellular location">
    <subcellularLocation>
        <location evidence="1">Cell membrane</location>
        <topology evidence="1">Multi-pass membrane protein</topology>
    </subcellularLocation>
</comment>
<organism evidence="8 9">
    <name type="scientific">Phocaeicola vulgatus</name>
    <name type="common">Bacteroides vulgatus</name>
    <dbReference type="NCBI Taxonomy" id="821"/>
    <lineage>
        <taxon>Bacteria</taxon>
        <taxon>Pseudomonadati</taxon>
        <taxon>Bacteroidota</taxon>
        <taxon>Bacteroidia</taxon>
        <taxon>Bacteroidales</taxon>
        <taxon>Bacteroidaceae</taxon>
        <taxon>Phocaeicola</taxon>
    </lineage>
</organism>
<evidence type="ECO:0000256" key="6">
    <source>
        <dbReference type="ARBA" id="ARBA00023136"/>
    </source>
</evidence>
<proteinExistence type="inferred from homology"/>
<dbReference type="GO" id="GO:0009246">
    <property type="term" value="P:enterobacterial common antigen biosynthetic process"/>
    <property type="evidence" value="ECO:0007669"/>
    <property type="project" value="TreeGrafter"/>
</dbReference>
<keyword evidence="3" id="KW-1003">Cell membrane</keyword>
<comment type="similarity">
    <text evidence="2">Belongs to the acyltransferase 3 family.</text>
</comment>
<name>A0A396B8Q0_PHOVU</name>
<sequence length="336" mass="39275">MKQRIEYIDAIKGLAIFLMVMGHAIAWNYDDYNAVCNFHPEQTINVKMGGAIWQLIYSFHMPLFFMVSGFLMYKAYQWSDFLSFTKKKIIRLLLPYICTIWLVYLVRGAIGYWFLLCLFQISIVGFLLITLLEKINPKRFLIIDIIIMGIVYVLLRIFHAQEWHLYGISLGRFVGAFIPFFVGILLRKHKFLFNACIYSDWFYSSALILFVGVFSCRYLLEYGKFWELIYIHSTTFLAIMGSFIVFHIFAKDLLVRFRPLLSHLGRMTLPIYMLHIMFVIQIPAIGEFIIVQNAVTSIVLQIIYSAVISIIAIVLSLLLYKVIIISPHLKRLFFGE</sequence>
<evidence type="ECO:0000259" key="7">
    <source>
        <dbReference type="Pfam" id="PF01757"/>
    </source>
</evidence>
<evidence type="ECO:0000313" key="8">
    <source>
        <dbReference type="EMBL" id="NMW39149.1"/>
    </source>
</evidence>
<protein>
    <submittedName>
        <fullName evidence="8">Acyltransferase</fullName>
    </submittedName>
</protein>
<evidence type="ECO:0000256" key="1">
    <source>
        <dbReference type="ARBA" id="ARBA00004651"/>
    </source>
</evidence>
<dbReference type="RefSeq" id="WP_118236402.1">
    <property type="nucleotide sequence ID" value="NZ_CP096965.1"/>
</dbReference>
<dbReference type="InterPro" id="IPR002656">
    <property type="entry name" value="Acyl_transf_3_dom"/>
</dbReference>
<dbReference type="GO" id="GO:0005886">
    <property type="term" value="C:plasma membrane"/>
    <property type="evidence" value="ECO:0007669"/>
    <property type="project" value="UniProtKB-SubCell"/>
</dbReference>